<protein>
    <recommendedName>
        <fullName evidence="4">DUF2627 domain-containing protein</fullName>
    </recommendedName>
</protein>
<evidence type="ECO:0000256" key="1">
    <source>
        <dbReference type="SAM" id="Phobius"/>
    </source>
</evidence>
<comment type="caution">
    <text evidence="2">The sequence shown here is derived from an EMBL/GenBank/DDBJ whole genome shotgun (WGS) entry which is preliminary data.</text>
</comment>
<dbReference type="AlphaFoldDB" id="A0A109MST8"/>
<dbReference type="RefSeq" id="WP_061144395.1">
    <property type="nucleotide sequence ID" value="NZ_LNNH01000055.1"/>
</dbReference>
<dbReference type="Proteomes" id="UP000064189">
    <property type="component" value="Unassembled WGS sequence"/>
</dbReference>
<dbReference type="EMBL" id="LNNH01000055">
    <property type="protein sequence ID" value="KWW11457.1"/>
    <property type="molecule type" value="Genomic_DNA"/>
</dbReference>
<organism evidence="2 3">
    <name type="scientific">Peribacillus simplex</name>
    <dbReference type="NCBI Taxonomy" id="1478"/>
    <lineage>
        <taxon>Bacteria</taxon>
        <taxon>Bacillati</taxon>
        <taxon>Bacillota</taxon>
        <taxon>Bacilli</taxon>
        <taxon>Bacillales</taxon>
        <taxon>Bacillaceae</taxon>
        <taxon>Peribacillus</taxon>
    </lineage>
</organism>
<reference evidence="2 3" key="1">
    <citation type="submission" date="2015-11" db="EMBL/GenBank/DDBJ databases">
        <title>Genome Sequence of Bacillus simplex strain VanAntwerpen2.</title>
        <authorList>
            <person name="Couger M.B."/>
        </authorList>
    </citation>
    <scope>NUCLEOTIDE SEQUENCE [LARGE SCALE GENOMIC DNA]</scope>
    <source>
        <strain evidence="2 3">VanAntwerpen02</strain>
    </source>
</reference>
<keyword evidence="1" id="KW-0812">Transmembrane</keyword>
<keyword evidence="1" id="KW-0472">Membrane</keyword>
<name>A0A109MST8_9BACI</name>
<evidence type="ECO:0008006" key="4">
    <source>
        <dbReference type="Google" id="ProtNLM"/>
    </source>
</evidence>
<accession>A0A109MST8</accession>
<dbReference type="Pfam" id="PF11118">
    <property type="entry name" value="DUF2627"/>
    <property type="match status" value="1"/>
</dbReference>
<gene>
    <name evidence="2" type="ORF">AS888_02720</name>
</gene>
<sequence length="78" mass="9018">MKRLLAFMILFIPGAFAAYGIKIMRDMVFGILQPPYPLLWMQFLIGLIITIGGIAFIAGFILHRDRKQNKVQSRFNKF</sequence>
<evidence type="ECO:0000313" key="3">
    <source>
        <dbReference type="Proteomes" id="UP000064189"/>
    </source>
</evidence>
<dbReference type="InterPro" id="IPR020138">
    <property type="entry name" value="Uncharacterised_YqzF"/>
</dbReference>
<feature type="transmembrane region" description="Helical" evidence="1">
    <location>
        <begin position="41"/>
        <end position="62"/>
    </location>
</feature>
<proteinExistence type="predicted"/>
<keyword evidence="3" id="KW-1185">Reference proteome</keyword>
<evidence type="ECO:0000313" key="2">
    <source>
        <dbReference type="EMBL" id="KWW11457.1"/>
    </source>
</evidence>
<keyword evidence="1" id="KW-1133">Transmembrane helix</keyword>